<accession>A0A2T5ISE9</accession>
<organism evidence="1 2">
    <name type="scientific">Agitococcus lubricus</name>
    <dbReference type="NCBI Taxonomy" id="1077255"/>
    <lineage>
        <taxon>Bacteria</taxon>
        <taxon>Pseudomonadati</taxon>
        <taxon>Pseudomonadota</taxon>
        <taxon>Gammaproteobacteria</taxon>
        <taxon>Moraxellales</taxon>
        <taxon>Moraxellaceae</taxon>
        <taxon>Agitococcus</taxon>
    </lineage>
</organism>
<evidence type="ECO:0000313" key="1">
    <source>
        <dbReference type="EMBL" id="PTQ86776.1"/>
    </source>
</evidence>
<dbReference type="OrthoDB" id="9844339at2"/>
<dbReference type="InterPro" id="IPR013321">
    <property type="entry name" value="Arc_rbn_hlx_hlx"/>
</dbReference>
<dbReference type="AlphaFoldDB" id="A0A2T5ISE9"/>
<dbReference type="RefSeq" id="WP_107867008.1">
    <property type="nucleotide sequence ID" value="NZ_QAON01000029.1"/>
</dbReference>
<dbReference type="SUPFAM" id="SSF47598">
    <property type="entry name" value="Ribbon-helix-helix"/>
    <property type="match status" value="1"/>
</dbReference>
<sequence>MFNLLVVLFMALGRKKTGTNNPLLAEVVTEAQKENLIPLHVQIPASLHQQTKMFAVQSGQSVKDIVIAALEYHLEQRSK</sequence>
<gene>
    <name evidence="1" type="ORF">C8N29_1296</name>
</gene>
<dbReference type="InterPro" id="IPR010985">
    <property type="entry name" value="Ribbon_hlx_hlx"/>
</dbReference>
<dbReference type="Proteomes" id="UP000244223">
    <property type="component" value="Unassembled WGS sequence"/>
</dbReference>
<evidence type="ECO:0000313" key="2">
    <source>
        <dbReference type="Proteomes" id="UP000244223"/>
    </source>
</evidence>
<keyword evidence="2" id="KW-1185">Reference proteome</keyword>
<name>A0A2T5ISE9_9GAMM</name>
<dbReference type="Gene3D" id="1.10.1220.10">
    <property type="entry name" value="Met repressor-like"/>
    <property type="match status" value="1"/>
</dbReference>
<protein>
    <submittedName>
        <fullName evidence="1">Uncharacterized protein</fullName>
    </submittedName>
</protein>
<proteinExistence type="predicted"/>
<dbReference type="EMBL" id="QAON01000029">
    <property type="protein sequence ID" value="PTQ86776.1"/>
    <property type="molecule type" value="Genomic_DNA"/>
</dbReference>
<dbReference type="GO" id="GO:0006355">
    <property type="term" value="P:regulation of DNA-templated transcription"/>
    <property type="evidence" value="ECO:0007669"/>
    <property type="project" value="InterPro"/>
</dbReference>
<comment type="caution">
    <text evidence="1">The sequence shown here is derived from an EMBL/GenBank/DDBJ whole genome shotgun (WGS) entry which is preliminary data.</text>
</comment>
<reference evidence="1 2" key="1">
    <citation type="submission" date="2018-04" db="EMBL/GenBank/DDBJ databases">
        <title>Genomic Encyclopedia of Archaeal and Bacterial Type Strains, Phase II (KMG-II): from individual species to whole genera.</title>
        <authorList>
            <person name="Goeker M."/>
        </authorList>
    </citation>
    <scope>NUCLEOTIDE SEQUENCE [LARGE SCALE GENOMIC DNA]</scope>
    <source>
        <strain evidence="1 2">DSM 5822</strain>
    </source>
</reference>